<dbReference type="PANTHER" id="PTHR43280:SF29">
    <property type="entry name" value="ARAC-FAMILY TRANSCRIPTIONAL REGULATOR"/>
    <property type="match status" value="1"/>
</dbReference>
<keyword evidence="2" id="KW-0238">DNA-binding</keyword>
<evidence type="ECO:0000313" key="7">
    <source>
        <dbReference type="Proteomes" id="UP001172083"/>
    </source>
</evidence>
<accession>A0ABT8L574</accession>
<evidence type="ECO:0000256" key="3">
    <source>
        <dbReference type="ARBA" id="ARBA00023163"/>
    </source>
</evidence>
<protein>
    <submittedName>
        <fullName evidence="6">Helix-turn-helix domain-containing protein</fullName>
    </submittedName>
</protein>
<feature type="transmembrane region" description="Helical" evidence="4">
    <location>
        <begin position="151"/>
        <end position="172"/>
    </location>
</feature>
<dbReference type="PANTHER" id="PTHR43280">
    <property type="entry name" value="ARAC-FAMILY TRANSCRIPTIONAL REGULATOR"/>
    <property type="match status" value="1"/>
</dbReference>
<gene>
    <name evidence="6" type="ORF">QQ020_12535</name>
</gene>
<evidence type="ECO:0000256" key="4">
    <source>
        <dbReference type="SAM" id="Phobius"/>
    </source>
</evidence>
<feature type="transmembrane region" description="Helical" evidence="4">
    <location>
        <begin position="35"/>
        <end position="53"/>
    </location>
</feature>
<dbReference type="SUPFAM" id="SSF46689">
    <property type="entry name" value="Homeodomain-like"/>
    <property type="match status" value="1"/>
</dbReference>
<keyword evidence="4" id="KW-0812">Transmembrane</keyword>
<keyword evidence="3" id="KW-0804">Transcription</keyword>
<proteinExistence type="predicted"/>
<organism evidence="6 7">
    <name type="scientific">Agaribacillus aureus</name>
    <dbReference type="NCBI Taxonomy" id="3051825"/>
    <lineage>
        <taxon>Bacteria</taxon>
        <taxon>Pseudomonadati</taxon>
        <taxon>Bacteroidota</taxon>
        <taxon>Cytophagia</taxon>
        <taxon>Cytophagales</taxon>
        <taxon>Splendidivirgaceae</taxon>
        <taxon>Agaribacillus</taxon>
    </lineage>
</organism>
<evidence type="ECO:0000313" key="6">
    <source>
        <dbReference type="EMBL" id="MDN5212884.1"/>
    </source>
</evidence>
<feature type="transmembrane region" description="Helical" evidence="4">
    <location>
        <begin position="184"/>
        <end position="202"/>
    </location>
</feature>
<feature type="transmembrane region" description="Helical" evidence="4">
    <location>
        <begin position="106"/>
        <end position="130"/>
    </location>
</feature>
<dbReference type="PROSITE" id="PS00041">
    <property type="entry name" value="HTH_ARAC_FAMILY_1"/>
    <property type="match status" value="1"/>
</dbReference>
<evidence type="ECO:0000256" key="1">
    <source>
        <dbReference type="ARBA" id="ARBA00023015"/>
    </source>
</evidence>
<dbReference type="InterPro" id="IPR020449">
    <property type="entry name" value="Tscrpt_reg_AraC-type_HTH"/>
</dbReference>
<keyword evidence="4" id="KW-0472">Membrane</keyword>
<dbReference type="InterPro" id="IPR009057">
    <property type="entry name" value="Homeodomain-like_sf"/>
</dbReference>
<feature type="domain" description="HTH araC/xylS-type" evidence="5">
    <location>
        <begin position="242"/>
        <end position="346"/>
    </location>
</feature>
<dbReference type="RefSeq" id="WP_346758201.1">
    <property type="nucleotide sequence ID" value="NZ_JAUJEB010000001.1"/>
</dbReference>
<reference evidence="6" key="1">
    <citation type="submission" date="2023-06" db="EMBL/GenBank/DDBJ databases">
        <title>Genomic of Agaribacillus aureum.</title>
        <authorList>
            <person name="Wang G."/>
        </authorList>
    </citation>
    <scope>NUCLEOTIDE SEQUENCE</scope>
    <source>
        <strain evidence="6">BMA12</strain>
    </source>
</reference>
<dbReference type="Gene3D" id="1.10.10.60">
    <property type="entry name" value="Homeodomain-like"/>
    <property type="match status" value="2"/>
</dbReference>
<name>A0ABT8L574_9BACT</name>
<keyword evidence="1" id="KW-0805">Transcription regulation</keyword>
<keyword evidence="7" id="KW-1185">Reference proteome</keyword>
<dbReference type="InterPro" id="IPR018060">
    <property type="entry name" value="HTH_AraC"/>
</dbReference>
<dbReference type="PROSITE" id="PS01124">
    <property type="entry name" value="HTH_ARAC_FAMILY_2"/>
    <property type="match status" value="1"/>
</dbReference>
<comment type="caution">
    <text evidence="6">The sequence shown here is derived from an EMBL/GenBank/DDBJ whole genome shotgun (WGS) entry which is preliminary data.</text>
</comment>
<dbReference type="PRINTS" id="PR00032">
    <property type="entry name" value="HTHARAC"/>
</dbReference>
<dbReference type="Proteomes" id="UP001172083">
    <property type="component" value="Unassembled WGS sequence"/>
</dbReference>
<dbReference type="SMART" id="SM00342">
    <property type="entry name" value="HTH_ARAC"/>
    <property type="match status" value="1"/>
</dbReference>
<dbReference type="InterPro" id="IPR018062">
    <property type="entry name" value="HTH_AraC-typ_CS"/>
</dbReference>
<keyword evidence="4" id="KW-1133">Transmembrane helix</keyword>
<evidence type="ECO:0000259" key="5">
    <source>
        <dbReference type="PROSITE" id="PS01124"/>
    </source>
</evidence>
<sequence>MADKILTIWLLVVFVQIAANYLEFTGYYDKFPHLVGSTSSLIFLYGPLLYFYVKTSISPQARFRPGYLFHFIPFLLYNALLLPFYLLKSSEKLIYYNEVIKGDSSAILSLALICKTITLPVYLIWVFILLRAHQREVQKYFSDTENVDLKWLKFLVGSLFILSLVVLAATTMKLGMEITLETESYIFAAASIWVFALGYYGLKQTPIFTSIPSKVETPGVEKPKIRYEKNRLTEADAIRYEDLLIDYMEKEKPFLQHKVTLQEVASALQIPTHHLSQVLNDKINQNFFDFINSYRIKTLKGKLNDPANKHLTILGIALDSGFNSKASFNRVFKKHTGHTPSEYLKMNK</sequence>
<evidence type="ECO:0000256" key="2">
    <source>
        <dbReference type="ARBA" id="ARBA00023125"/>
    </source>
</evidence>
<feature type="transmembrane region" description="Helical" evidence="4">
    <location>
        <begin position="65"/>
        <end position="86"/>
    </location>
</feature>
<dbReference type="Pfam" id="PF12833">
    <property type="entry name" value="HTH_18"/>
    <property type="match status" value="1"/>
</dbReference>
<dbReference type="EMBL" id="JAUJEB010000001">
    <property type="protein sequence ID" value="MDN5212884.1"/>
    <property type="molecule type" value="Genomic_DNA"/>
</dbReference>